<reference evidence="2 3" key="1">
    <citation type="submission" date="2016-08" db="EMBL/GenBank/DDBJ databases">
        <authorList>
            <person name="Seilhamer J.J."/>
        </authorList>
    </citation>
    <scope>NUCLEOTIDE SEQUENCE [LARGE SCALE GENOMIC DNA]</scope>
    <source>
        <strain evidence="2 3">VC14762</strain>
    </source>
</reference>
<dbReference type="Proteomes" id="UP000188543">
    <property type="component" value="Unassembled WGS sequence"/>
</dbReference>
<dbReference type="EMBL" id="MUTJ01000081">
    <property type="protein sequence ID" value="ONU79986.1"/>
    <property type="molecule type" value="Genomic_DNA"/>
</dbReference>
<sequence>MQLGGIDRRKIDCHGAHLPDGKCRHAPASIGRTGGRTRGPPQLTSLIRSCERRGTRDARRRRS</sequence>
<feature type="region of interest" description="Disordered" evidence="1">
    <location>
        <begin position="23"/>
        <end position="63"/>
    </location>
</feature>
<dbReference type="AlphaFoldDB" id="A0A1V2XIC2"/>
<proteinExistence type="predicted"/>
<evidence type="ECO:0000256" key="1">
    <source>
        <dbReference type="SAM" id="MobiDB-lite"/>
    </source>
</evidence>
<evidence type="ECO:0000313" key="3">
    <source>
        <dbReference type="Proteomes" id="UP000188543"/>
    </source>
</evidence>
<gene>
    <name evidence="2" type="ORF">A8E72_26330</name>
</gene>
<protein>
    <submittedName>
        <fullName evidence="2">Uncharacterized protein</fullName>
    </submittedName>
</protein>
<accession>A0A1V2XIC2</accession>
<evidence type="ECO:0000313" key="2">
    <source>
        <dbReference type="EMBL" id="ONU79986.1"/>
    </source>
</evidence>
<name>A0A1V2XIC2_9BURK</name>
<comment type="caution">
    <text evidence="2">The sequence shown here is derived from an EMBL/GenBank/DDBJ whole genome shotgun (WGS) entry which is preliminary data.</text>
</comment>
<organism evidence="2 3">
    <name type="scientific">Burkholderia cenocepacia</name>
    <dbReference type="NCBI Taxonomy" id="95486"/>
    <lineage>
        <taxon>Bacteria</taxon>
        <taxon>Pseudomonadati</taxon>
        <taxon>Pseudomonadota</taxon>
        <taxon>Betaproteobacteria</taxon>
        <taxon>Burkholderiales</taxon>
        <taxon>Burkholderiaceae</taxon>
        <taxon>Burkholderia</taxon>
        <taxon>Burkholderia cepacia complex</taxon>
    </lineage>
</organism>